<dbReference type="GeneID" id="20638957"/>
<dbReference type="AlphaFoldDB" id="G5ABW5"/>
<dbReference type="STRING" id="1094619.G5ABW5"/>
<dbReference type="InParanoid" id="G5ABW5"/>
<evidence type="ECO:0008006" key="3">
    <source>
        <dbReference type="Google" id="ProtNLM"/>
    </source>
</evidence>
<dbReference type="Gene3D" id="3.30.530.20">
    <property type="match status" value="1"/>
</dbReference>
<dbReference type="EMBL" id="JH159163">
    <property type="protein sequence ID" value="EGZ06840.1"/>
    <property type="molecule type" value="Genomic_DNA"/>
</dbReference>
<accession>G5ABW5</accession>
<sequence length="379" mass="41472">MDQDRFTVNPFPGLQIPANDQAQLQELASSLLQSKIDDYNAYVLAQRRIKEREGLVAYAERPESSPAGTGSLSGSGLPMVLCVGTMKGNLNDLMYGVVGKDLKAMRLIASYTNNLSAGAVLDPIIQPTIQDRYHTLTIKWMELDFPLASTNLVKNRDYVCLEGTGFVTAQNGDRLGYHLLHSVSFEQTPELPNRVRGNVSIIGMWHQAGPNTIEMYGTGIFDPCGDMIRMLVVPGIASGFMSSVNYVHCGQMRKLSFMLEKAYAESKLLGTPSKDNECVTCSASGRRKRDFARSNSTCKLCFGHVVQKLSFENHDLQLQKRKVTFCTKCIGSVVSMNAMDCARAKVLGVQKGGARSSIGTDGSMRSGEFPTDLSYVSSS</sequence>
<evidence type="ECO:0000313" key="2">
    <source>
        <dbReference type="Proteomes" id="UP000002640"/>
    </source>
</evidence>
<name>G5ABW5_PHYSP</name>
<dbReference type="InterPro" id="IPR023393">
    <property type="entry name" value="START-like_dom_sf"/>
</dbReference>
<dbReference type="PANTHER" id="PTHR13510">
    <property type="entry name" value="FYVE-FINGER-CONTAINING RAB5 EFFECTOR PROTEIN RABENOSYN-5-RELATED"/>
    <property type="match status" value="1"/>
</dbReference>
<dbReference type="KEGG" id="psoj:PHYSODRAFT_258259"/>
<dbReference type="PANTHER" id="PTHR13510:SF44">
    <property type="entry name" value="RABENOSYN-5"/>
    <property type="match status" value="1"/>
</dbReference>
<gene>
    <name evidence="1" type="ORF">PHYSODRAFT_258259</name>
</gene>
<protein>
    <recommendedName>
        <fullName evidence="3">START domain-containing protein</fullName>
    </recommendedName>
</protein>
<evidence type="ECO:0000313" key="1">
    <source>
        <dbReference type="EMBL" id="EGZ06840.1"/>
    </source>
</evidence>
<organism evidence="1 2">
    <name type="scientific">Phytophthora sojae (strain P6497)</name>
    <name type="common">Soybean stem and root rot agent</name>
    <name type="synonym">Phytophthora megasperma f. sp. glycines</name>
    <dbReference type="NCBI Taxonomy" id="1094619"/>
    <lineage>
        <taxon>Eukaryota</taxon>
        <taxon>Sar</taxon>
        <taxon>Stramenopiles</taxon>
        <taxon>Oomycota</taxon>
        <taxon>Peronosporomycetes</taxon>
        <taxon>Peronosporales</taxon>
        <taxon>Peronosporaceae</taxon>
        <taxon>Phytophthora</taxon>
    </lineage>
</organism>
<reference evidence="1 2" key="1">
    <citation type="journal article" date="2006" name="Science">
        <title>Phytophthora genome sequences uncover evolutionary origins and mechanisms of pathogenesis.</title>
        <authorList>
            <person name="Tyler B.M."/>
            <person name="Tripathy S."/>
            <person name="Zhang X."/>
            <person name="Dehal P."/>
            <person name="Jiang R.H."/>
            <person name="Aerts A."/>
            <person name="Arredondo F.D."/>
            <person name="Baxter L."/>
            <person name="Bensasson D."/>
            <person name="Beynon J.L."/>
            <person name="Chapman J."/>
            <person name="Damasceno C.M."/>
            <person name="Dorrance A.E."/>
            <person name="Dou D."/>
            <person name="Dickerman A.W."/>
            <person name="Dubchak I.L."/>
            <person name="Garbelotto M."/>
            <person name="Gijzen M."/>
            <person name="Gordon S.G."/>
            <person name="Govers F."/>
            <person name="Grunwald N.J."/>
            <person name="Huang W."/>
            <person name="Ivors K.L."/>
            <person name="Jones R.W."/>
            <person name="Kamoun S."/>
            <person name="Krampis K."/>
            <person name="Lamour K.H."/>
            <person name="Lee M.K."/>
            <person name="McDonald W.H."/>
            <person name="Medina M."/>
            <person name="Meijer H.J."/>
            <person name="Nordberg E.K."/>
            <person name="Maclean D.J."/>
            <person name="Ospina-Giraldo M.D."/>
            <person name="Morris P.F."/>
            <person name="Phuntumart V."/>
            <person name="Putnam N.H."/>
            <person name="Rash S."/>
            <person name="Rose J.K."/>
            <person name="Sakihama Y."/>
            <person name="Salamov A.A."/>
            <person name="Savidor A."/>
            <person name="Scheuring C.F."/>
            <person name="Smith B.M."/>
            <person name="Sobral B.W."/>
            <person name="Terry A."/>
            <person name="Torto-Alalibo T.A."/>
            <person name="Win J."/>
            <person name="Xu Z."/>
            <person name="Zhang H."/>
            <person name="Grigoriev I.V."/>
            <person name="Rokhsar D.S."/>
            <person name="Boore J.L."/>
        </authorList>
    </citation>
    <scope>NUCLEOTIDE SEQUENCE [LARGE SCALE GENOMIC DNA]</scope>
    <source>
        <strain evidence="1 2">P6497</strain>
    </source>
</reference>
<dbReference type="InterPro" id="IPR052727">
    <property type="entry name" value="Rab4/Rab5_effector"/>
</dbReference>
<proteinExistence type="predicted"/>
<dbReference type="Proteomes" id="UP000002640">
    <property type="component" value="Unassembled WGS sequence"/>
</dbReference>
<keyword evidence="2" id="KW-1185">Reference proteome</keyword>
<dbReference type="RefSeq" id="XP_009537604.1">
    <property type="nucleotide sequence ID" value="XM_009539309.1"/>
</dbReference>